<dbReference type="PANTHER" id="PTHR32322">
    <property type="entry name" value="INNER MEMBRANE TRANSPORTER"/>
    <property type="match status" value="1"/>
</dbReference>
<dbReference type="InterPro" id="IPR000620">
    <property type="entry name" value="EamA_dom"/>
</dbReference>
<proteinExistence type="inferred from homology"/>
<dbReference type="EMBL" id="MLCF01000030">
    <property type="protein sequence ID" value="OIV38104.1"/>
    <property type="molecule type" value="Genomic_DNA"/>
</dbReference>
<dbReference type="Proteomes" id="UP000243342">
    <property type="component" value="Unassembled WGS sequence"/>
</dbReference>
<evidence type="ECO:0000256" key="3">
    <source>
        <dbReference type="ARBA" id="ARBA00022692"/>
    </source>
</evidence>
<feature type="domain" description="EamA" evidence="7">
    <location>
        <begin position="141"/>
        <end position="274"/>
    </location>
</feature>
<dbReference type="STRING" id="1428644.BIV57_07555"/>
<feature type="transmembrane region" description="Helical" evidence="6">
    <location>
        <begin position="62"/>
        <end position="82"/>
    </location>
</feature>
<dbReference type="Pfam" id="PF00892">
    <property type="entry name" value="EamA"/>
    <property type="match status" value="2"/>
</dbReference>
<dbReference type="GO" id="GO:0016020">
    <property type="term" value="C:membrane"/>
    <property type="evidence" value="ECO:0007669"/>
    <property type="project" value="UniProtKB-SubCell"/>
</dbReference>
<evidence type="ECO:0000256" key="2">
    <source>
        <dbReference type="ARBA" id="ARBA00007362"/>
    </source>
</evidence>
<feature type="transmembrane region" description="Helical" evidence="6">
    <location>
        <begin position="172"/>
        <end position="193"/>
    </location>
</feature>
<dbReference type="SUPFAM" id="SSF103481">
    <property type="entry name" value="Multidrug resistance efflux transporter EmrE"/>
    <property type="match status" value="2"/>
</dbReference>
<keyword evidence="4 6" id="KW-1133">Transmembrane helix</keyword>
<dbReference type="AlphaFoldDB" id="A0A1J7C993"/>
<feature type="transmembrane region" description="Helical" evidence="6">
    <location>
        <begin position="141"/>
        <end position="160"/>
    </location>
</feature>
<reference evidence="8 9" key="1">
    <citation type="submission" date="2016-10" db="EMBL/GenBank/DDBJ databases">
        <title>Genome sequence of Streptomyces gilvigriseus MUSC 26.</title>
        <authorList>
            <person name="Lee L.-H."/>
            <person name="Ser H.-L."/>
        </authorList>
    </citation>
    <scope>NUCLEOTIDE SEQUENCE [LARGE SCALE GENOMIC DNA]</scope>
    <source>
        <strain evidence="8 9">MUSC 26</strain>
    </source>
</reference>
<feature type="transmembrane region" description="Helical" evidence="6">
    <location>
        <begin position="205"/>
        <end position="223"/>
    </location>
</feature>
<feature type="domain" description="EamA" evidence="7">
    <location>
        <begin position="9"/>
        <end position="131"/>
    </location>
</feature>
<evidence type="ECO:0000256" key="5">
    <source>
        <dbReference type="ARBA" id="ARBA00023136"/>
    </source>
</evidence>
<comment type="subcellular location">
    <subcellularLocation>
        <location evidence="1">Membrane</location>
        <topology evidence="1">Multi-pass membrane protein</topology>
    </subcellularLocation>
</comment>
<dbReference type="InterPro" id="IPR050638">
    <property type="entry name" value="AA-Vitamin_Transporters"/>
</dbReference>
<dbReference type="InterPro" id="IPR037185">
    <property type="entry name" value="EmrE-like"/>
</dbReference>
<evidence type="ECO:0000259" key="7">
    <source>
        <dbReference type="Pfam" id="PF00892"/>
    </source>
</evidence>
<name>A0A1J7C993_9ACTN</name>
<comment type="similarity">
    <text evidence="2">Belongs to the EamA transporter family.</text>
</comment>
<keyword evidence="9" id="KW-1185">Reference proteome</keyword>
<sequence length="291" mass="29755">MNRTVLPTALAPAAWGTTYLVTSQWLPPDRPLLSGVLRALPAGLIALALARRLPQGVWWWRSLVLGTLNIGAFFVLLFVAAYRLPGGLAATLGAAQPLLAALFAMPVLGDRPTRRRLGWAVAGVAGVALVVLRAQASPDPLGIAAGLAGTASMALGTVLAKRWGRPAGVGALAVTGWQLTAGGLLIVPLALAVEGPPPALDTPAVLGYAWLAIVGTLAAYLLWFRGIARLPVAAVSFLPLLSPLVAAIVGWAALGQGLTPVQVLGFALALTSVAAAQFTPARPEPALAKGI</sequence>
<accession>A0A1J7C993</accession>
<evidence type="ECO:0000313" key="8">
    <source>
        <dbReference type="EMBL" id="OIV38104.1"/>
    </source>
</evidence>
<keyword evidence="3 6" id="KW-0812">Transmembrane</keyword>
<comment type="caution">
    <text evidence="8">The sequence shown here is derived from an EMBL/GenBank/DDBJ whole genome shotgun (WGS) entry which is preliminary data.</text>
</comment>
<dbReference type="PANTHER" id="PTHR32322:SF2">
    <property type="entry name" value="EAMA DOMAIN-CONTAINING PROTEIN"/>
    <property type="match status" value="1"/>
</dbReference>
<dbReference type="RefSeq" id="WP_071655925.1">
    <property type="nucleotide sequence ID" value="NZ_MLCF01000030.1"/>
</dbReference>
<dbReference type="OrthoDB" id="5430053at2"/>
<gene>
    <name evidence="8" type="ORF">BIV57_07555</name>
</gene>
<feature type="transmembrane region" description="Helical" evidence="6">
    <location>
        <begin position="230"/>
        <end position="254"/>
    </location>
</feature>
<evidence type="ECO:0000313" key="9">
    <source>
        <dbReference type="Proteomes" id="UP000243342"/>
    </source>
</evidence>
<evidence type="ECO:0000256" key="4">
    <source>
        <dbReference type="ARBA" id="ARBA00022989"/>
    </source>
</evidence>
<evidence type="ECO:0000256" key="1">
    <source>
        <dbReference type="ARBA" id="ARBA00004141"/>
    </source>
</evidence>
<feature type="transmembrane region" description="Helical" evidence="6">
    <location>
        <begin position="117"/>
        <end position="135"/>
    </location>
</feature>
<protein>
    <submittedName>
        <fullName evidence="8">ABC transporter permease</fullName>
    </submittedName>
</protein>
<keyword evidence="5 6" id="KW-0472">Membrane</keyword>
<evidence type="ECO:0000256" key="6">
    <source>
        <dbReference type="SAM" id="Phobius"/>
    </source>
</evidence>
<organism evidence="8 9">
    <name type="scientific">Mangrovactinospora gilvigrisea</name>
    <dbReference type="NCBI Taxonomy" id="1428644"/>
    <lineage>
        <taxon>Bacteria</taxon>
        <taxon>Bacillati</taxon>
        <taxon>Actinomycetota</taxon>
        <taxon>Actinomycetes</taxon>
        <taxon>Kitasatosporales</taxon>
        <taxon>Streptomycetaceae</taxon>
        <taxon>Mangrovactinospora</taxon>
    </lineage>
</organism>
<feature type="transmembrane region" description="Helical" evidence="6">
    <location>
        <begin position="88"/>
        <end position="105"/>
    </location>
</feature>